<evidence type="ECO:0000259" key="4">
    <source>
        <dbReference type="Pfam" id="PF17101"/>
    </source>
</evidence>
<dbReference type="AlphaFoldDB" id="A0A644VC45"/>
<evidence type="ECO:0000259" key="3">
    <source>
        <dbReference type="Pfam" id="PF11380"/>
    </source>
</evidence>
<dbReference type="GO" id="GO:0016772">
    <property type="term" value="F:transferase activity, transferring phosphorus-containing groups"/>
    <property type="evidence" value="ECO:0007669"/>
    <property type="project" value="InterPro"/>
</dbReference>
<evidence type="ECO:0000256" key="2">
    <source>
        <dbReference type="ARBA" id="ARBA00022679"/>
    </source>
</evidence>
<proteinExistence type="inferred from homology"/>
<dbReference type="InterPro" id="IPR031358">
    <property type="entry name" value="Stealth_CR1"/>
</dbReference>
<organism evidence="6">
    <name type="scientific">bioreactor metagenome</name>
    <dbReference type="NCBI Taxonomy" id="1076179"/>
    <lineage>
        <taxon>unclassified sequences</taxon>
        <taxon>metagenomes</taxon>
        <taxon>ecological metagenomes</taxon>
    </lineage>
</organism>
<dbReference type="PANTHER" id="PTHR24045">
    <property type="match status" value="1"/>
</dbReference>
<evidence type="ECO:0000313" key="6">
    <source>
        <dbReference type="EMBL" id="MPL88850.1"/>
    </source>
</evidence>
<accession>A0A644VC45</accession>
<gene>
    <name evidence="6" type="primary">cpsY_2</name>
    <name evidence="6" type="ORF">SDC9_34879</name>
</gene>
<dbReference type="PANTHER" id="PTHR24045:SF0">
    <property type="entry name" value="N-ACETYLGLUCOSAMINE-1-PHOSPHOTRANSFERASE SUBUNITS ALPHA_BETA"/>
    <property type="match status" value="1"/>
</dbReference>
<dbReference type="InterPro" id="IPR031356">
    <property type="entry name" value="Stealth_CR4"/>
</dbReference>
<dbReference type="Pfam" id="PF17103">
    <property type="entry name" value="Stealth_CR4"/>
    <property type="match status" value="1"/>
</dbReference>
<feature type="domain" description="Stealth protein CR4 conserved region 4" evidence="5">
    <location>
        <begin position="277"/>
        <end position="315"/>
    </location>
</feature>
<keyword evidence="2 6" id="KW-0808">Transferase</keyword>
<dbReference type="InterPro" id="IPR021520">
    <property type="entry name" value="Stealth_CR2"/>
</dbReference>
<dbReference type="EC" id="2.7.-.-" evidence="6"/>
<comment type="similarity">
    <text evidence="1">Belongs to the stealth family.</text>
</comment>
<dbReference type="EMBL" id="VSSQ01000266">
    <property type="protein sequence ID" value="MPL88850.1"/>
    <property type="molecule type" value="Genomic_DNA"/>
</dbReference>
<evidence type="ECO:0000256" key="1">
    <source>
        <dbReference type="ARBA" id="ARBA00007583"/>
    </source>
</evidence>
<dbReference type="InterPro" id="IPR047141">
    <property type="entry name" value="Stealth"/>
</dbReference>
<dbReference type="Pfam" id="PF17101">
    <property type="entry name" value="Stealth_CR1"/>
    <property type="match status" value="1"/>
</dbReference>
<feature type="domain" description="Stealth protein CR1 conserved region 1" evidence="4">
    <location>
        <begin position="7"/>
        <end position="33"/>
    </location>
</feature>
<reference evidence="6" key="1">
    <citation type="submission" date="2019-08" db="EMBL/GenBank/DDBJ databases">
        <authorList>
            <person name="Kucharzyk K."/>
            <person name="Murdoch R.W."/>
            <person name="Higgins S."/>
            <person name="Loffler F."/>
        </authorList>
    </citation>
    <scope>NUCLEOTIDE SEQUENCE</scope>
</reference>
<protein>
    <submittedName>
        <fullName evidence="6">Exopolysaccharide phosphotransferase CpsY</fullName>
        <ecNumber evidence="6">2.7.-.-</ecNumber>
    </submittedName>
</protein>
<feature type="domain" description="Stealth protein CR2 conserved region 2" evidence="3">
    <location>
        <begin position="44"/>
        <end position="146"/>
    </location>
</feature>
<sequence>MEGQIENIDLVYLWVDGNDPVWMKKKQETLNSHKTQFSVNLAGRYISNDEIKYSLRSVEKHLPWIRNIYIVTDNQVPSWLNVENPRVRIVDHKEILPEIALPCFNSSIIEMFIYRIPGLSEHFLYANDDNFVNADLSPSFFFAEDKFPIIRFQFQFAHKTEIRLKKLLKIPVNNYRLSIENANKLIKSRFGKHYPGISHHNVDSYKKEIFKEVVEDVFKEELSGVLTNHFRCPLNIQRIIFQLYALATKQGHLKYVGRRESCRIPVQRPDYMRFILKYKPSLFCLNDTEKATDSDRARIRPFLEELFPEKSSFEK</sequence>
<evidence type="ECO:0000259" key="5">
    <source>
        <dbReference type="Pfam" id="PF17103"/>
    </source>
</evidence>
<name>A0A644VC45_9ZZZZ</name>
<dbReference type="Pfam" id="PF11380">
    <property type="entry name" value="Stealth_CR2"/>
    <property type="match status" value="1"/>
</dbReference>
<dbReference type="GO" id="GO:0005794">
    <property type="term" value="C:Golgi apparatus"/>
    <property type="evidence" value="ECO:0007669"/>
    <property type="project" value="TreeGrafter"/>
</dbReference>
<comment type="caution">
    <text evidence="6">The sequence shown here is derived from an EMBL/GenBank/DDBJ whole genome shotgun (WGS) entry which is preliminary data.</text>
</comment>